<reference evidence="7" key="1">
    <citation type="submission" date="2010-08" db="EMBL/GenBank/DDBJ databases">
        <authorList>
            <consortium name="Caenorhabditis japonica Sequencing Consortium"/>
            <person name="Wilson R.K."/>
        </authorList>
    </citation>
    <scope>NUCLEOTIDE SEQUENCE [LARGE SCALE GENOMIC DNA]</scope>
    <source>
        <strain evidence="7">DF5081</strain>
    </source>
</reference>
<keyword evidence="4 5" id="KW-0472">Membrane</keyword>
<dbReference type="Proteomes" id="UP000005237">
    <property type="component" value="Unassembled WGS sequence"/>
</dbReference>
<sequence>MCDERVVDSIINSKILKSVEILMLILSILAIPPILVTFRNCLNSNFFHINIRLIAAFHCVCLFIHCDARCFLTRVPYIFGLFGASYSTVFMVIERTIATRKYKKYENRQKTLGVYLLVGQVNKSANPYYLIFPEFVAIFVNIIAFVQFSRLIRINRNIRISDTTNSLGQKYQVEENLSIIAVLRVFTKCDFGFILIYFTLGIPFHFFAHFMDNAAYYAIFESTKKSSDTDGGKDSNL</sequence>
<reference evidence="6" key="2">
    <citation type="submission" date="2022-06" db="UniProtKB">
        <authorList>
            <consortium name="EnsemblMetazoa"/>
        </authorList>
    </citation>
    <scope>IDENTIFICATION</scope>
    <source>
        <strain evidence="6">DF5081</strain>
    </source>
</reference>
<feature type="transmembrane region" description="Helical" evidence="5">
    <location>
        <begin position="21"/>
        <end position="40"/>
    </location>
</feature>
<feature type="transmembrane region" description="Helical" evidence="5">
    <location>
        <begin position="46"/>
        <end position="64"/>
    </location>
</feature>
<evidence type="ECO:0000256" key="5">
    <source>
        <dbReference type="SAM" id="Phobius"/>
    </source>
</evidence>
<comment type="subcellular location">
    <subcellularLocation>
        <location evidence="1">Membrane</location>
        <topology evidence="1">Multi-pass membrane protein</topology>
    </subcellularLocation>
</comment>
<dbReference type="InterPro" id="IPR019408">
    <property type="entry name" value="7TM_GPCR_serpentine_rcpt_Srab"/>
</dbReference>
<evidence type="ECO:0000313" key="6">
    <source>
        <dbReference type="EnsemblMetazoa" id="CJA11499.1"/>
    </source>
</evidence>
<feature type="transmembrane region" description="Helical" evidence="5">
    <location>
        <begin position="128"/>
        <end position="149"/>
    </location>
</feature>
<dbReference type="InterPro" id="IPR053286">
    <property type="entry name" value="Nematode_rcpt-like_srab"/>
</dbReference>
<proteinExistence type="predicted"/>
<dbReference type="AlphaFoldDB" id="A0A8R1HXV0"/>
<keyword evidence="2 5" id="KW-0812">Transmembrane</keyword>
<evidence type="ECO:0000256" key="4">
    <source>
        <dbReference type="ARBA" id="ARBA00023136"/>
    </source>
</evidence>
<accession>A0A8R1HXV0</accession>
<name>A0A8R1HXV0_CAEJA</name>
<evidence type="ECO:0000256" key="1">
    <source>
        <dbReference type="ARBA" id="ARBA00004141"/>
    </source>
</evidence>
<dbReference type="GO" id="GO:0016020">
    <property type="term" value="C:membrane"/>
    <property type="evidence" value="ECO:0007669"/>
    <property type="project" value="UniProtKB-SubCell"/>
</dbReference>
<evidence type="ECO:0000256" key="2">
    <source>
        <dbReference type="ARBA" id="ARBA00022692"/>
    </source>
</evidence>
<evidence type="ECO:0000256" key="3">
    <source>
        <dbReference type="ARBA" id="ARBA00022989"/>
    </source>
</evidence>
<dbReference type="PANTHER" id="PTHR46561">
    <property type="entry name" value="SERPENTINE RECEPTOR, CLASS AB (CLASS A-LIKE)-RELATED"/>
    <property type="match status" value="1"/>
</dbReference>
<feature type="transmembrane region" description="Helical" evidence="5">
    <location>
        <begin position="76"/>
        <end position="93"/>
    </location>
</feature>
<dbReference type="EnsemblMetazoa" id="CJA11499.1">
    <property type="protein sequence ID" value="CJA11499.1"/>
    <property type="gene ID" value="WBGene00130703"/>
</dbReference>
<evidence type="ECO:0000313" key="7">
    <source>
        <dbReference type="Proteomes" id="UP000005237"/>
    </source>
</evidence>
<dbReference type="Pfam" id="PF10292">
    <property type="entry name" value="7TM_GPCR_Srab"/>
    <property type="match status" value="2"/>
</dbReference>
<keyword evidence="3 5" id="KW-1133">Transmembrane helix</keyword>
<protein>
    <submittedName>
        <fullName evidence="6">Uncharacterized protein</fullName>
    </submittedName>
</protein>
<feature type="transmembrane region" description="Helical" evidence="5">
    <location>
        <begin position="191"/>
        <end position="211"/>
    </location>
</feature>
<keyword evidence="7" id="KW-1185">Reference proteome</keyword>
<organism evidence="6 7">
    <name type="scientific">Caenorhabditis japonica</name>
    <dbReference type="NCBI Taxonomy" id="281687"/>
    <lineage>
        <taxon>Eukaryota</taxon>
        <taxon>Metazoa</taxon>
        <taxon>Ecdysozoa</taxon>
        <taxon>Nematoda</taxon>
        <taxon>Chromadorea</taxon>
        <taxon>Rhabditida</taxon>
        <taxon>Rhabditina</taxon>
        <taxon>Rhabditomorpha</taxon>
        <taxon>Rhabditoidea</taxon>
        <taxon>Rhabditidae</taxon>
        <taxon>Peloderinae</taxon>
        <taxon>Caenorhabditis</taxon>
    </lineage>
</organism>
<dbReference type="PANTHER" id="PTHR46561:SF9">
    <property type="entry name" value="SERPENTINE RECEPTOR, CLASS AB (CLASS A-LIKE)"/>
    <property type="match status" value="1"/>
</dbReference>